<protein>
    <submittedName>
        <fullName evidence="1">Terminase</fullName>
    </submittedName>
</protein>
<gene>
    <name evidence="1" type="ORF">GO493_24075</name>
</gene>
<dbReference type="EMBL" id="WRXN01000013">
    <property type="protein sequence ID" value="MVT11365.1"/>
    <property type="molecule type" value="Genomic_DNA"/>
</dbReference>
<organism evidence="1 2">
    <name type="scientific">Chitinophaga tropicalis</name>
    <dbReference type="NCBI Taxonomy" id="2683588"/>
    <lineage>
        <taxon>Bacteria</taxon>
        <taxon>Pseudomonadati</taxon>
        <taxon>Bacteroidota</taxon>
        <taxon>Chitinophagia</taxon>
        <taxon>Chitinophagales</taxon>
        <taxon>Chitinophagaceae</taxon>
        <taxon>Chitinophaga</taxon>
    </lineage>
</organism>
<dbReference type="RefSeq" id="WP_157308792.1">
    <property type="nucleotide sequence ID" value="NZ_WRXN01000013.1"/>
</dbReference>
<evidence type="ECO:0000313" key="1">
    <source>
        <dbReference type="EMBL" id="MVT11365.1"/>
    </source>
</evidence>
<dbReference type="Proteomes" id="UP000461730">
    <property type="component" value="Unassembled WGS sequence"/>
</dbReference>
<dbReference type="Gene3D" id="1.10.10.60">
    <property type="entry name" value="Homeodomain-like"/>
    <property type="match status" value="1"/>
</dbReference>
<sequence length="150" mass="17110">MAHLKRGDRRTKEEMQKDALAKYEELGNITLACKRAKVPRRTFYNWLDEEKDENKEFIKAFEVANELAVGILEAEAHRRAVTGLKKGVFYKGKKVATEQEYSDTLLIVLLKAHAPEKYKDRVANEHTGKGGKPIQKEVIHRVIFDDNAGG</sequence>
<dbReference type="AlphaFoldDB" id="A0A7K1UBL0"/>
<comment type="caution">
    <text evidence="1">The sequence shown here is derived from an EMBL/GenBank/DDBJ whole genome shotgun (WGS) entry which is preliminary data.</text>
</comment>
<proteinExistence type="predicted"/>
<name>A0A7K1UBL0_9BACT</name>
<keyword evidence="2" id="KW-1185">Reference proteome</keyword>
<evidence type="ECO:0000313" key="2">
    <source>
        <dbReference type="Proteomes" id="UP000461730"/>
    </source>
</evidence>
<accession>A0A7K1UBL0</accession>
<reference evidence="1 2" key="1">
    <citation type="submission" date="2019-12" db="EMBL/GenBank/DDBJ databases">
        <title>Chitinophaga sp. strain ysch24 (GDMCC 1.1355), whole genome shotgun sequence.</title>
        <authorList>
            <person name="Zhang X."/>
        </authorList>
    </citation>
    <scope>NUCLEOTIDE SEQUENCE [LARGE SCALE GENOMIC DNA]</scope>
    <source>
        <strain evidence="2">ysch24</strain>
    </source>
</reference>